<keyword evidence="5 9" id="KW-0255">Endonuclease</keyword>
<evidence type="ECO:0000256" key="8">
    <source>
        <dbReference type="ARBA" id="ARBA00023118"/>
    </source>
</evidence>
<reference evidence="10 11" key="1">
    <citation type="journal article" date="2013" name="Genome Announc.">
        <title>Draft Genome Sequence of Catellicoccus marimammalium, a Novel Species Commonly Found in Gull Feces.</title>
        <authorList>
            <person name="Weigand M.R."/>
            <person name="Ryu H."/>
            <person name="Bozcek L."/>
            <person name="Konstantinidis K.T."/>
            <person name="Santo Domingo J.W."/>
        </authorList>
    </citation>
    <scope>NUCLEOTIDE SEQUENCE [LARGE SCALE GENOMIC DNA]</scope>
    <source>
        <strain evidence="10 11">M35/04/3</strain>
    </source>
</reference>
<keyword evidence="7" id="KW-0460">Magnesium</keyword>
<keyword evidence="6 9" id="KW-0378">Hydrolase</keyword>
<accession>K8ZBA0</accession>
<dbReference type="HAMAP" id="MF_01471">
    <property type="entry name" value="Cas2"/>
    <property type="match status" value="1"/>
</dbReference>
<protein>
    <recommendedName>
        <fullName evidence="9">CRISPR-associated endoribonuclease Cas2</fullName>
        <ecNumber evidence="9">3.1.-.-</ecNumber>
    </recommendedName>
</protein>
<comment type="cofactor">
    <cofactor evidence="1">
        <name>Mg(2+)</name>
        <dbReference type="ChEBI" id="CHEBI:18420"/>
    </cofactor>
</comment>
<comment type="subunit">
    <text evidence="9">Homodimer, forms a heterotetramer with a Cas1 homodimer.</text>
</comment>
<dbReference type="SUPFAM" id="SSF143430">
    <property type="entry name" value="TTP0101/SSO1404-like"/>
    <property type="match status" value="1"/>
</dbReference>
<dbReference type="GO" id="GO:0016787">
    <property type="term" value="F:hydrolase activity"/>
    <property type="evidence" value="ECO:0007669"/>
    <property type="project" value="UniProtKB-KW"/>
</dbReference>
<evidence type="ECO:0000256" key="6">
    <source>
        <dbReference type="ARBA" id="ARBA00022801"/>
    </source>
</evidence>
<evidence type="ECO:0000256" key="2">
    <source>
        <dbReference type="ARBA" id="ARBA00009959"/>
    </source>
</evidence>
<dbReference type="STRING" id="1234409.C683_0658"/>
<evidence type="ECO:0000256" key="1">
    <source>
        <dbReference type="ARBA" id="ARBA00001946"/>
    </source>
</evidence>
<keyword evidence="3 9" id="KW-0540">Nuclease</keyword>
<organism evidence="10 11">
    <name type="scientific">Catellicoccus marimammalium M35/04/3</name>
    <dbReference type="NCBI Taxonomy" id="1234409"/>
    <lineage>
        <taxon>Bacteria</taxon>
        <taxon>Bacillati</taxon>
        <taxon>Bacillota</taxon>
        <taxon>Bacilli</taxon>
        <taxon>Lactobacillales</taxon>
        <taxon>Enterococcaceae</taxon>
        <taxon>Catellicoccus</taxon>
    </lineage>
</organism>
<dbReference type="Proteomes" id="UP000016057">
    <property type="component" value="Unassembled WGS sequence"/>
</dbReference>
<dbReference type="eggNOG" id="COG3512">
    <property type="taxonomic scope" value="Bacteria"/>
</dbReference>
<sequence length="97" mass="11805">MFDLPMETKREQKYYREFRKCLLENGFTMMQYSVYQRPVPNRQSMKKYQAILQRKIPQQGEVRLLYVTERQYNDMQFLLGTSSRQEELVGNKKLVVI</sequence>
<dbReference type="Gene3D" id="3.30.70.240">
    <property type="match status" value="1"/>
</dbReference>
<keyword evidence="8 9" id="KW-0051">Antiviral defense</keyword>
<name>K8ZBA0_9ENTE</name>
<dbReference type="EC" id="3.1.-.-" evidence="9"/>
<evidence type="ECO:0000256" key="4">
    <source>
        <dbReference type="ARBA" id="ARBA00022723"/>
    </source>
</evidence>
<keyword evidence="11" id="KW-1185">Reference proteome</keyword>
<dbReference type="InterPro" id="IPR019199">
    <property type="entry name" value="Virulence_VapD/CRISPR_Cas2"/>
</dbReference>
<comment type="similarity">
    <text evidence="2 9">Belongs to the CRISPR-associated endoribonuclease Cas2 protein family.</text>
</comment>
<dbReference type="EMBL" id="AMYT01000017">
    <property type="protein sequence ID" value="EKU27327.1"/>
    <property type="molecule type" value="Genomic_DNA"/>
</dbReference>
<proteinExistence type="inferred from homology"/>
<evidence type="ECO:0000256" key="5">
    <source>
        <dbReference type="ARBA" id="ARBA00022759"/>
    </source>
</evidence>
<evidence type="ECO:0000313" key="10">
    <source>
        <dbReference type="EMBL" id="EKU27327.1"/>
    </source>
</evidence>
<dbReference type="GO" id="GO:0043571">
    <property type="term" value="P:maintenance of CRISPR repeat elements"/>
    <property type="evidence" value="ECO:0007669"/>
    <property type="project" value="UniProtKB-UniRule"/>
</dbReference>
<evidence type="ECO:0000256" key="9">
    <source>
        <dbReference type="HAMAP-Rule" id="MF_01471"/>
    </source>
</evidence>
<comment type="caution">
    <text evidence="10">The sequence shown here is derived from an EMBL/GenBank/DDBJ whole genome shotgun (WGS) entry which is preliminary data.</text>
</comment>
<dbReference type="GO" id="GO:0051607">
    <property type="term" value="P:defense response to virus"/>
    <property type="evidence" value="ECO:0007669"/>
    <property type="project" value="UniProtKB-UniRule"/>
</dbReference>
<keyword evidence="4" id="KW-0479">Metal-binding</keyword>
<evidence type="ECO:0000256" key="3">
    <source>
        <dbReference type="ARBA" id="ARBA00022722"/>
    </source>
</evidence>
<dbReference type="GO" id="GO:0046872">
    <property type="term" value="F:metal ion binding"/>
    <property type="evidence" value="ECO:0007669"/>
    <property type="project" value="UniProtKB-KW"/>
</dbReference>
<dbReference type="NCBIfam" id="TIGR01573">
    <property type="entry name" value="cas2"/>
    <property type="match status" value="1"/>
</dbReference>
<comment type="caution">
    <text evidence="9">Lacks conserved residue(s) required for the propagation of feature annotation.</text>
</comment>
<evidence type="ECO:0000256" key="7">
    <source>
        <dbReference type="ARBA" id="ARBA00022842"/>
    </source>
</evidence>
<dbReference type="Pfam" id="PF09827">
    <property type="entry name" value="CRISPR_Cas2"/>
    <property type="match status" value="1"/>
</dbReference>
<dbReference type="InterPro" id="IPR021127">
    <property type="entry name" value="CRISPR_associated_Cas2"/>
</dbReference>
<dbReference type="PATRIC" id="fig|1234409.3.peg.609"/>
<evidence type="ECO:0000313" key="11">
    <source>
        <dbReference type="Proteomes" id="UP000016057"/>
    </source>
</evidence>
<dbReference type="AlphaFoldDB" id="K8ZBA0"/>
<comment type="function">
    <text evidence="9">CRISPR (clustered regularly interspaced short palindromic repeat), is an adaptive immune system that provides protection against mobile genetic elements (viruses, transposable elements and conjugative plasmids). CRISPR clusters contain sequences complementary to antecedent mobile elements and target invading nucleic acids. CRISPR clusters are transcribed and processed into CRISPR RNA (crRNA). Functions as a ssRNA-specific endoribonuclease. Involved in the integration of spacer DNA into the CRISPR cassette.</text>
</comment>
<dbReference type="GO" id="GO:0004521">
    <property type="term" value="F:RNA endonuclease activity"/>
    <property type="evidence" value="ECO:0007669"/>
    <property type="project" value="InterPro"/>
</dbReference>
<gene>
    <name evidence="9" type="primary">cas2</name>
    <name evidence="10" type="ORF">C683_0658</name>
</gene>